<feature type="chain" id="PRO_5034991385" evidence="1">
    <location>
        <begin position="28"/>
        <end position="260"/>
    </location>
</feature>
<evidence type="ECO:0000313" key="3">
    <source>
        <dbReference type="RefSeq" id="XP_018023758.1"/>
    </source>
</evidence>
<keyword evidence="2" id="KW-1185">Reference proteome</keyword>
<dbReference type="OMA" id="TLYENCE"/>
<dbReference type="GeneID" id="108679614"/>
<gene>
    <name evidence="3" type="primary">LOC108679614</name>
</gene>
<organism evidence="2 3">
    <name type="scientific">Hyalella azteca</name>
    <name type="common">Amphipod</name>
    <dbReference type="NCBI Taxonomy" id="294128"/>
    <lineage>
        <taxon>Eukaryota</taxon>
        <taxon>Metazoa</taxon>
        <taxon>Ecdysozoa</taxon>
        <taxon>Arthropoda</taxon>
        <taxon>Crustacea</taxon>
        <taxon>Multicrustacea</taxon>
        <taxon>Malacostraca</taxon>
        <taxon>Eumalacostraca</taxon>
        <taxon>Peracarida</taxon>
        <taxon>Amphipoda</taxon>
        <taxon>Senticaudata</taxon>
        <taxon>Talitrida</taxon>
        <taxon>Talitroidea</taxon>
        <taxon>Hyalellidae</taxon>
        <taxon>Hyalella</taxon>
    </lineage>
</organism>
<name>A0A8B7PCD9_HYAAZ</name>
<protein>
    <submittedName>
        <fullName evidence="3">Uncharacterized protein LOC108679614</fullName>
    </submittedName>
</protein>
<evidence type="ECO:0000313" key="2">
    <source>
        <dbReference type="Proteomes" id="UP000694843"/>
    </source>
</evidence>
<dbReference type="SUPFAM" id="SSF49899">
    <property type="entry name" value="Concanavalin A-like lectins/glucanases"/>
    <property type="match status" value="1"/>
</dbReference>
<sequence>MAFEWRASMAEVVKGLLLLLLAQQSAAWIPFIGEESHKHLHPTTQQGEWDLLQLVSLNESQEGVSLSATPHRNASAFVIKEAYTNGRVGHDITHEIFSHLLSDVSCFFVYRQVNGTVAPLITATMPGSSKPWLQINSDLRRRRLQLIYRLKGDRRTHRTTFPLSDKVGLTWTRLLVSISGTQVKVWVNCDGVVKRQLDGAVDLLLPQEGLLFFSHEQHFKNRLLGAVQTAKLFNFAMSSRVWRCNFDDQFGPDWKPPLIG</sequence>
<evidence type="ECO:0000256" key="1">
    <source>
        <dbReference type="SAM" id="SignalP"/>
    </source>
</evidence>
<dbReference type="KEGG" id="hazt:108679614"/>
<reference evidence="3" key="1">
    <citation type="submission" date="2025-08" db="UniProtKB">
        <authorList>
            <consortium name="RefSeq"/>
        </authorList>
    </citation>
    <scope>IDENTIFICATION</scope>
    <source>
        <tissue evidence="3">Whole organism</tissue>
    </source>
</reference>
<accession>A0A8B7PCD9</accession>
<dbReference type="RefSeq" id="XP_018023758.1">
    <property type="nucleotide sequence ID" value="XM_018168269.2"/>
</dbReference>
<dbReference type="Gene3D" id="2.60.120.200">
    <property type="match status" value="1"/>
</dbReference>
<dbReference type="AlphaFoldDB" id="A0A8B7PCD9"/>
<keyword evidence="1" id="KW-0732">Signal</keyword>
<dbReference type="OrthoDB" id="6482679at2759"/>
<proteinExistence type="predicted"/>
<feature type="signal peptide" evidence="1">
    <location>
        <begin position="1"/>
        <end position="27"/>
    </location>
</feature>
<dbReference type="Proteomes" id="UP000694843">
    <property type="component" value="Unplaced"/>
</dbReference>
<dbReference type="InterPro" id="IPR013320">
    <property type="entry name" value="ConA-like_dom_sf"/>
</dbReference>